<dbReference type="PANTHER" id="PTHR31516:SF18">
    <property type="entry name" value="TRANSLATION INITIATION FACTOR IF-2"/>
    <property type="match status" value="1"/>
</dbReference>
<sequence>MGKSGRSNASRASSGFTTVDVELETLMREFPEWRSKFPEICDRIQSPPRFHKSKKENACQPFEKTNKKQGPFPETHYQEAYRKKQSRVRSSKRPPPSPRDPNPPPMTFETWQRSEFFERENKGRVAPIKIEDSYEAPKAPLDSNTEYTKEYTEKKIKLPDIRKSAPASIPPKNNVVMKKGGKFDSTTTTKEHYKHWPQQPQMLSFGELPSFTNSVLYWDDKKLPQSTTQETFRGEFGKRPEMVKLAGGTLKPEGEMELTTTSKTTFKGEEGKRAEMIDPKMQSFSIVAPKNKGKFNDQTQFKRDFGKTTGPQPLPPRPVTPPPSTIDLKYNNRRSFETEQRREFKGIDVVDHPMMKSCKKESDEYETPKVKFETKTNQKLDYQPLDVAKAYQPPPKPPQTKYVDTKPPLDCTTMFQEHFKPYNVSPRPRFGDFHEKNSYLPPTASLQTSTTTGETFIEKKPETIMNYKPEDKPIALIGEHDFNTTHRLTYVTPKKRILKKDAKKLLAELRKLKIEKANIGLVPQRC</sequence>
<dbReference type="EMBL" id="CAJFCJ010000009">
    <property type="protein sequence ID" value="CAD5118516.1"/>
    <property type="molecule type" value="Genomic_DNA"/>
</dbReference>
<comment type="similarity">
    <text evidence="1">Belongs to the FAM154 family.</text>
</comment>
<keyword evidence="4" id="KW-1185">Reference proteome</keyword>
<dbReference type="InterPro" id="IPR033336">
    <property type="entry name" value="SAXO1/2"/>
</dbReference>
<protein>
    <submittedName>
        <fullName evidence="3">Uncharacterized protein</fullName>
    </submittedName>
</protein>
<accession>A0A7I8VQC1</accession>
<feature type="compositionally biased region" description="Pro residues" evidence="2">
    <location>
        <begin position="93"/>
        <end position="106"/>
    </location>
</feature>
<organism evidence="3 4">
    <name type="scientific">Dimorphilus gyrociliatus</name>
    <dbReference type="NCBI Taxonomy" id="2664684"/>
    <lineage>
        <taxon>Eukaryota</taxon>
        <taxon>Metazoa</taxon>
        <taxon>Spiralia</taxon>
        <taxon>Lophotrochozoa</taxon>
        <taxon>Annelida</taxon>
        <taxon>Polychaeta</taxon>
        <taxon>Polychaeta incertae sedis</taxon>
        <taxon>Dinophilidae</taxon>
        <taxon>Dimorphilus</taxon>
    </lineage>
</organism>
<evidence type="ECO:0000313" key="3">
    <source>
        <dbReference type="EMBL" id="CAD5118516.1"/>
    </source>
</evidence>
<reference evidence="3 4" key="1">
    <citation type="submission" date="2020-08" db="EMBL/GenBank/DDBJ databases">
        <authorList>
            <person name="Hejnol A."/>
        </authorList>
    </citation>
    <scope>NUCLEOTIDE SEQUENCE [LARGE SCALE GENOMIC DNA]</scope>
</reference>
<feature type="compositionally biased region" description="Basic and acidic residues" evidence="2">
    <location>
        <begin position="266"/>
        <end position="278"/>
    </location>
</feature>
<dbReference type="OrthoDB" id="9973968at2759"/>
<proteinExistence type="inferred from homology"/>
<feature type="region of interest" description="Disordered" evidence="2">
    <location>
        <begin position="158"/>
        <end position="201"/>
    </location>
</feature>
<dbReference type="GO" id="GO:0005856">
    <property type="term" value="C:cytoskeleton"/>
    <property type="evidence" value="ECO:0007669"/>
    <property type="project" value="TreeGrafter"/>
</dbReference>
<dbReference type="GO" id="GO:0008017">
    <property type="term" value="F:microtubule binding"/>
    <property type="evidence" value="ECO:0007669"/>
    <property type="project" value="InterPro"/>
</dbReference>
<evidence type="ECO:0000256" key="2">
    <source>
        <dbReference type="SAM" id="MobiDB-lite"/>
    </source>
</evidence>
<feature type="compositionally biased region" description="Pro residues" evidence="2">
    <location>
        <begin position="312"/>
        <end position="324"/>
    </location>
</feature>
<evidence type="ECO:0000313" key="4">
    <source>
        <dbReference type="Proteomes" id="UP000549394"/>
    </source>
</evidence>
<feature type="region of interest" description="Disordered" evidence="2">
    <location>
        <begin position="246"/>
        <end position="339"/>
    </location>
</feature>
<name>A0A7I8VQC1_9ANNE</name>
<dbReference type="PANTHER" id="PTHR31516">
    <property type="entry name" value="STABILIZER OF AXONEMAL MICROTUBULES 2"/>
    <property type="match status" value="1"/>
</dbReference>
<evidence type="ECO:0000256" key="1">
    <source>
        <dbReference type="ARBA" id="ARBA00008738"/>
    </source>
</evidence>
<comment type="caution">
    <text evidence="3">The sequence shown here is derived from an EMBL/GenBank/DDBJ whole genome shotgun (WGS) entry which is preliminary data.</text>
</comment>
<feature type="compositionally biased region" description="Basic residues" evidence="2">
    <location>
        <begin position="83"/>
        <end position="92"/>
    </location>
</feature>
<gene>
    <name evidence="3" type="ORF">DGYR_LOCUS6877</name>
</gene>
<feature type="region of interest" description="Disordered" evidence="2">
    <location>
        <begin position="44"/>
        <end position="124"/>
    </location>
</feature>
<dbReference type="AlphaFoldDB" id="A0A7I8VQC1"/>
<dbReference type="Proteomes" id="UP000549394">
    <property type="component" value="Unassembled WGS sequence"/>
</dbReference>